<dbReference type="SUPFAM" id="SSF52025">
    <property type="entry name" value="PA domain"/>
    <property type="match status" value="1"/>
</dbReference>
<dbReference type="GO" id="GO:0008235">
    <property type="term" value="F:metalloexopeptidase activity"/>
    <property type="evidence" value="ECO:0007669"/>
    <property type="project" value="InterPro"/>
</dbReference>
<accession>A0A6G1INX7</accession>
<feature type="domain" description="PA" evidence="12">
    <location>
        <begin position="71"/>
        <end position="160"/>
    </location>
</feature>
<evidence type="ECO:0000259" key="13">
    <source>
        <dbReference type="Pfam" id="PF04389"/>
    </source>
</evidence>
<evidence type="ECO:0000256" key="9">
    <source>
        <dbReference type="ARBA" id="ARBA00022833"/>
    </source>
</evidence>
<reference evidence="14" key="1">
    <citation type="journal article" date="2020" name="Stud. Mycol.">
        <title>101 Dothideomycetes genomes: a test case for predicting lifestyles and emergence of pathogens.</title>
        <authorList>
            <person name="Haridas S."/>
            <person name="Albert R."/>
            <person name="Binder M."/>
            <person name="Bloem J."/>
            <person name="Labutti K."/>
            <person name="Salamov A."/>
            <person name="Andreopoulos B."/>
            <person name="Baker S."/>
            <person name="Barry K."/>
            <person name="Bills G."/>
            <person name="Bluhm B."/>
            <person name="Cannon C."/>
            <person name="Castanera R."/>
            <person name="Culley D."/>
            <person name="Daum C."/>
            <person name="Ezra D."/>
            <person name="Gonzalez J."/>
            <person name="Henrissat B."/>
            <person name="Kuo A."/>
            <person name="Liang C."/>
            <person name="Lipzen A."/>
            <person name="Lutzoni F."/>
            <person name="Magnuson J."/>
            <person name="Mondo S."/>
            <person name="Nolan M."/>
            <person name="Ohm R."/>
            <person name="Pangilinan J."/>
            <person name="Park H.-J."/>
            <person name="Ramirez L."/>
            <person name="Alfaro M."/>
            <person name="Sun H."/>
            <person name="Tritt A."/>
            <person name="Yoshinaga Y."/>
            <person name="Zwiers L.-H."/>
            <person name="Turgeon B."/>
            <person name="Goodwin S."/>
            <person name="Spatafora J."/>
            <person name="Crous P."/>
            <person name="Grigoriev I."/>
        </authorList>
    </citation>
    <scope>NUCLEOTIDE SEQUENCE</scope>
    <source>
        <strain evidence="14">CBS 122367</strain>
    </source>
</reference>
<proteinExistence type="inferred from homology"/>
<dbReference type="InterPro" id="IPR046450">
    <property type="entry name" value="PA_dom_sf"/>
</dbReference>
<dbReference type="EMBL" id="MU005601">
    <property type="protein sequence ID" value="KAF2679690.1"/>
    <property type="molecule type" value="Genomic_DNA"/>
</dbReference>
<dbReference type="EC" id="3.4.-.-" evidence="11"/>
<comment type="cofactor">
    <cofactor evidence="1">
        <name>Zn(2+)</name>
        <dbReference type="ChEBI" id="CHEBI:29105"/>
    </cofactor>
</comment>
<evidence type="ECO:0000256" key="1">
    <source>
        <dbReference type="ARBA" id="ARBA00001947"/>
    </source>
</evidence>
<dbReference type="InterPro" id="IPR045175">
    <property type="entry name" value="M28_fam"/>
</dbReference>
<dbReference type="SUPFAM" id="SSF53187">
    <property type="entry name" value="Zn-dependent exopeptidases"/>
    <property type="match status" value="1"/>
</dbReference>
<evidence type="ECO:0000313" key="14">
    <source>
        <dbReference type="EMBL" id="KAF2679690.1"/>
    </source>
</evidence>
<keyword evidence="7" id="KW-0732">Signal</keyword>
<keyword evidence="15" id="KW-1185">Reference proteome</keyword>
<evidence type="ECO:0000256" key="11">
    <source>
        <dbReference type="RuleBase" id="RU361240"/>
    </source>
</evidence>
<dbReference type="Gene3D" id="3.50.30.30">
    <property type="match status" value="1"/>
</dbReference>
<evidence type="ECO:0000256" key="3">
    <source>
        <dbReference type="ARBA" id="ARBA00005634"/>
    </source>
</evidence>
<dbReference type="GO" id="GO:0046872">
    <property type="term" value="F:metal ion binding"/>
    <property type="evidence" value="ECO:0007669"/>
    <property type="project" value="UniProtKB-KW"/>
</dbReference>
<organism evidence="14 15">
    <name type="scientific">Lentithecium fluviatile CBS 122367</name>
    <dbReference type="NCBI Taxonomy" id="1168545"/>
    <lineage>
        <taxon>Eukaryota</taxon>
        <taxon>Fungi</taxon>
        <taxon>Dikarya</taxon>
        <taxon>Ascomycota</taxon>
        <taxon>Pezizomycotina</taxon>
        <taxon>Dothideomycetes</taxon>
        <taxon>Pleosporomycetidae</taxon>
        <taxon>Pleosporales</taxon>
        <taxon>Massarineae</taxon>
        <taxon>Lentitheciaceae</taxon>
        <taxon>Lentithecium</taxon>
    </lineage>
</organism>
<protein>
    <recommendedName>
        <fullName evidence="11">Peptide hydrolase</fullName>
        <ecNumber evidence="11">3.4.-.-</ecNumber>
    </recommendedName>
</protein>
<dbReference type="PANTHER" id="PTHR12147:SF26">
    <property type="entry name" value="PEPTIDASE M28 DOMAIN-CONTAINING PROTEIN"/>
    <property type="match status" value="1"/>
</dbReference>
<name>A0A6G1INX7_9PLEO</name>
<dbReference type="Gene3D" id="3.40.630.10">
    <property type="entry name" value="Zn peptidases"/>
    <property type="match status" value="1"/>
</dbReference>
<dbReference type="Pfam" id="PF02225">
    <property type="entry name" value="PA"/>
    <property type="match status" value="1"/>
</dbReference>
<dbReference type="GO" id="GO:0006508">
    <property type="term" value="P:proteolysis"/>
    <property type="evidence" value="ECO:0007669"/>
    <property type="project" value="UniProtKB-KW"/>
</dbReference>
<evidence type="ECO:0000256" key="2">
    <source>
        <dbReference type="ARBA" id="ARBA00004613"/>
    </source>
</evidence>
<feature type="domain" description="Peptidase M28" evidence="13">
    <location>
        <begin position="188"/>
        <end position="379"/>
    </location>
</feature>
<keyword evidence="4" id="KW-0964">Secreted</keyword>
<evidence type="ECO:0000256" key="10">
    <source>
        <dbReference type="ARBA" id="ARBA00023180"/>
    </source>
</evidence>
<dbReference type="InterPro" id="IPR007484">
    <property type="entry name" value="Peptidase_M28"/>
</dbReference>
<evidence type="ECO:0000256" key="6">
    <source>
        <dbReference type="ARBA" id="ARBA00022723"/>
    </source>
</evidence>
<evidence type="ECO:0000313" key="15">
    <source>
        <dbReference type="Proteomes" id="UP000799291"/>
    </source>
</evidence>
<comment type="subcellular location">
    <subcellularLocation>
        <location evidence="2">Secreted</location>
    </subcellularLocation>
</comment>
<feature type="non-terminal residue" evidence="14">
    <location>
        <position position="1"/>
    </location>
</feature>
<dbReference type="GO" id="GO:0005576">
    <property type="term" value="C:extracellular region"/>
    <property type="evidence" value="ECO:0007669"/>
    <property type="project" value="UniProtKB-SubCell"/>
</dbReference>
<keyword evidence="10" id="KW-0325">Glycoprotein</keyword>
<evidence type="ECO:0000256" key="7">
    <source>
        <dbReference type="ARBA" id="ARBA00022729"/>
    </source>
</evidence>
<dbReference type="PANTHER" id="PTHR12147">
    <property type="entry name" value="METALLOPEPTIDASE M28 FAMILY MEMBER"/>
    <property type="match status" value="1"/>
</dbReference>
<keyword evidence="8 11" id="KW-0378">Hydrolase</keyword>
<dbReference type="Proteomes" id="UP000799291">
    <property type="component" value="Unassembled WGS sequence"/>
</dbReference>
<gene>
    <name evidence="14" type="ORF">K458DRAFT_313671</name>
</gene>
<dbReference type="OrthoDB" id="10013407at2759"/>
<dbReference type="AlphaFoldDB" id="A0A6G1INX7"/>
<dbReference type="Pfam" id="PF04389">
    <property type="entry name" value="Peptidase_M28"/>
    <property type="match status" value="1"/>
</dbReference>
<dbReference type="InterPro" id="IPR003137">
    <property type="entry name" value="PA_domain"/>
</dbReference>
<evidence type="ECO:0000256" key="8">
    <source>
        <dbReference type="ARBA" id="ARBA00022801"/>
    </source>
</evidence>
<sequence length="400" mass="42396">QNGGNRASGKPGHSASVDFVIKRAESFGDRLQVSVQGLEQTIYYINNVKASGKYAENVTINSPQGNLPGTVTGDLTVTPGVMCSDSEWGGVNVNDKIALIVRGSCTAGVKIKGAASHGAKAVILYNNFSGEDYIFPTLGPGINVEDIVPTGIVSFETGTRWVGLLYGNTTLTLTLNVNATWEKKTVNNVFVETSEGDANSIVMLGGHLDSVSAGPGINDDGSGVTALLEIMRGFAEHTGYKAKLRFAFWAAEEAGSVGSTYYTDHLTLEELAKIKIYFNYDMIGSLNPVYYVANNSIPEAWAAQELWSFIGVQGKTPVTYGPFDPQTDWAGFVARNVSVAGVHTGSSTTADPCYHRSCDKFPGNINSEALTVVAKAAARAAAWVALRVDEMPKSDGGVGV</sequence>
<comment type="similarity">
    <text evidence="3">Belongs to the peptidase M28 family. M28B subfamily.</text>
</comment>
<keyword evidence="5 11" id="KW-0645">Protease</keyword>
<keyword evidence="9 11" id="KW-0862">Zinc</keyword>
<evidence type="ECO:0000256" key="4">
    <source>
        <dbReference type="ARBA" id="ARBA00022525"/>
    </source>
</evidence>
<evidence type="ECO:0000256" key="5">
    <source>
        <dbReference type="ARBA" id="ARBA00022670"/>
    </source>
</evidence>
<keyword evidence="6 11" id="KW-0479">Metal-binding</keyword>
<evidence type="ECO:0000259" key="12">
    <source>
        <dbReference type="Pfam" id="PF02225"/>
    </source>
</evidence>